<evidence type="ECO:0000313" key="3">
    <source>
        <dbReference type="Proteomes" id="UP000000420"/>
    </source>
</evidence>
<dbReference type="InterPro" id="IPR000182">
    <property type="entry name" value="GNAT_dom"/>
</dbReference>
<dbReference type="AlphaFoldDB" id="A0A0H2X6R4"/>
<dbReference type="KEGG" id="xcb:XC_1918"/>
<proteinExistence type="predicted"/>
<evidence type="ECO:0000313" key="2">
    <source>
        <dbReference type="EMBL" id="AAY48981.1"/>
    </source>
</evidence>
<sequence>MPVELREVRDADIPAITAIYAEQIAGCNTYEYVAPSAEQMRGRVRAIVDAGYPYLVAERDGAVIGYAYASSYRARAGYRWTVENSIYLAAAAQGCGIGSQLLGALIAVCEQRGYRQMIAVIGDATNQASLRLHERFEFRTVGVFTGLGRKHGRWLDAVQMQRPLGSGHTAPPSDE</sequence>
<name>A0A0H2X6R4_XANC8</name>
<accession>A0A0H2X6R4</accession>
<dbReference type="Proteomes" id="UP000000420">
    <property type="component" value="Chromosome"/>
</dbReference>
<dbReference type="GO" id="GO:0016747">
    <property type="term" value="F:acyltransferase activity, transferring groups other than amino-acyl groups"/>
    <property type="evidence" value="ECO:0007669"/>
    <property type="project" value="InterPro"/>
</dbReference>
<feature type="domain" description="N-acetyltransferase" evidence="1">
    <location>
        <begin position="3"/>
        <end position="165"/>
    </location>
</feature>
<dbReference type="Pfam" id="PF00583">
    <property type="entry name" value="Acetyltransf_1"/>
    <property type="match status" value="1"/>
</dbReference>
<keyword evidence="2" id="KW-0808">Transferase</keyword>
<protein>
    <submittedName>
        <fullName evidence="2">Phosphinothricin N-acetyltransferase</fullName>
    </submittedName>
</protein>
<dbReference type="Gene3D" id="3.40.630.30">
    <property type="match status" value="1"/>
</dbReference>
<dbReference type="RefSeq" id="WP_011037345.1">
    <property type="nucleotide sequence ID" value="NC_007086.1"/>
</dbReference>
<dbReference type="PROSITE" id="PS51186">
    <property type="entry name" value="GNAT"/>
    <property type="match status" value="1"/>
</dbReference>
<dbReference type="InterPro" id="IPR016181">
    <property type="entry name" value="Acyl_CoA_acyltransferase"/>
</dbReference>
<dbReference type="PANTHER" id="PTHR43072">
    <property type="entry name" value="N-ACETYLTRANSFERASE"/>
    <property type="match status" value="1"/>
</dbReference>
<dbReference type="HOGENOM" id="CLU_013985_4_2_6"/>
<gene>
    <name evidence="2" type="ordered locus">XC_1918</name>
</gene>
<dbReference type="EMBL" id="CP000050">
    <property type="protein sequence ID" value="AAY48981.1"/>
    <property type="molecule type" value="Genomic_DNA"/>
</dbReference>
<reference evidence="2 3" key="1">
    <citation type="journal article" date="2005" name="Genome Res.">
        <title>Comparative and functional genomic analyses of the pathogenicity of phytopathogen Xanthomonas campestris pv. campestris.</title>
        <authorList>
            <person name="Qian W."/>
            <person name="Jia Y."/>
            <person name="Ren S.X."/>
            <person name="He Y.Q."/>
            <person name="Feng J.X."/>
            <person name="Lu L.F."/>
            <person name="Sun Q."/>
            <person name="Ying G."/>
            <person name="Tang D.J."/>
            <person name="Tang H."/>
            <person name="Wu W."/>
            <person name="Hao P."/>
            <person name="Wang L."/>
            <person name="Jiang B.L."/>
            <person name="Zeng S."/>
            <person name="Gu W.Y."/>
            <person name="Lu G."/>
            <person name="Rong L."/>
            <person name="Tian Y."/>
            <person name="Yao Z."/>
            <person name="Fu G."/>
            <person name="Chen B."/>
            <person name="Fang R."/>
            <person name="Qiang B."/>
            <person name="Chen Z."/>
            <person name="Zhao G.P."/>
            <person name="Tang J.L."/>
            <person name="He C."/>
        </authorList>
    </citation>
    <scope>NUCLEOTIDE SEQUENCE [LARGE SCALE GENOMIC DNA]</scope>
    <source>
        <strain evidence="2 3">8004</strain>
    </source>
</reference>
<dbReference type="SUPFAM" id="SSF55729">
    <property type="entry name" value="Acyl-CoA N-acyltransferases (Nat)"/>
    <property type="match status" value="1"/>
</dbReference>
<dbReference type="PANTHER" id="PTHR43072:SF8">
    <property type="entry name" value="ACYLTRANSFERASE FABY-RELATED"/>
    <property type="match status" value="1"/>
</dbReference>
<dbReference type="CDD" id="cd04301">
    <property type="entry name" value="NAT_SF"/>
    <property type="match status" value="1"/>
</dbReference>
<organism evidence="2 3">
    <name type="scientific">Xanthomonas campestris pv. campestris (strain 8004)</name>
    <dbReference type="NCBI Taxonomy" id="314565"/>
    <lineage>
        <taxon>Bacteria</taxon>
        <taxon>Pseudomonadati</taxon>
        <taxon>Pseudomonadota</taxon>
        <taxon>Gammaproteobacteria</taxon>
        <taxon>Lysobacterales</taxon>
        <taxon>Lysobacteraceae</taxon>
        <taxon>Xanthomonas</taxon>
    </lineage>
</organism>
<evidence type="ECO:0000259" key="1">
    <source>
        <dbReference type="PROSITE" id="PS51186"/>
    </source>
</evidence>